<evidence type="ECO:0000313" key="8">
    <source>
        <dbReference type="Proteomes" id="UP000245412"/>
    </source>
</evidence>
<evidence type="ECO:0000256" key="1">
    <source>
        <dbReference type="ARBA" id="ARBA00004418"/>
    </source>
</evidence>
<feature type="signal peptide" evidence="5">
    <location>
        <begin position="1"/>
        <end position="19"/>
    </location>
</feature>
<dbReference type="InterPro" id="IPR010067">
    <property type="entry name" value="ABC_SsuA_sub-bd"/>
</dbReference>
<evidence type="ECO:0000256" key="4">
    <source>
        <dbReference type="ARBA" id="ARBA00022729"/>
    </source>
</evidence>
<feature type="chain" id="PRO_5044499363" evidence="5">
    <location>
        <begin position="20"/>
        <end position="337"/>
    </location>
</feature>
<dbReference type="InterPro" id="IPR001638">
    <property type="entry name" value="Solute-binding_3/MltF_N"/>
</dbReference>
<dbReference type="Gene3D" id="3.40.190.10">
    <property type="entry name" value="Periplasmic binding protein-like II"/>
    <property type="match status" value="2"/>
</dbReference>
<dbReference type="SMART" id="SM00062">
    <property type="entry name" value="PBPb"/>
    <property type="match status" value="1"/>
</dbReference>
<evidence type="ECO:0000256" key="2">
    <source>
        <dbReference type="ARBA" id="ARBA00010742"/>
    </source>
</evidence>
<dbReference type="Pfam" id="PF09084">
    <property type="entry name" value="NMT1"/>
    <property type="match status" value="1"/>
</dbReference>
<dbReference type="NCBIfam" id="TIGR01728">
    <property type="entry name" value="SsuA_fam"/>
    <property type="match status" value="1"/>
</dbReference>
<dbReference type="GO" id="GO:0042626">
    <property type="term" value="F:ATPase-coupled transmembrane transporter activity"/>
    <property type="evidence" value="ECO:0007669"/>
    <property type="project" value="InterPro"/>
</dbReference>
<sequence length="337" mass="36617">MKKFTGLFMAAILASSLLAGCNRMEEVSGAPSDTAAASTAEDPFVLGVSPMTGWYAWYGVDGTGIFEKNGVNVKIEFFPVYSDSLTAFYSGQVDGICIAGSDAVAPLNEGVDFKIVLVNDNSYGADGLVVQDGIESVQDLKGKSVATEVGTLEHMFLLKILEENGMTIDDVNFTNMTINDAGPAFIAGSVDAAVLWEPTLSAAIEAGGNLLYSTKEEPGLIPDTLAVRQEVLDERGEDVQKIVDSWFEGVEKLDARDEAFIEAICQGAELEKEDYITMLDGVTVFDKAENQETFKRGEDYTYLNYTLEKSAEFLLDTKMIDKLPEDVTVILDDTYIK</sequence>
<dbReference type="AlphaFoldDB" id="A0AB73T2K8"/>
<comment type="similarity">
    <text evidence="2">Belongs to the bacterial solute-binding protein SsuA/TauA family.</text>
</comment>
<keyword evidence="3" id="KW-0813">Transport</keyword>
<comment type="caution">
    <text evidence="7">The sequence shown here is derived from an EMBL/GenBank/DDBJ whole genome shotgun (WGS) entry which is preliminary data.</text>
</comment>
<dbReference type="EMBL" id="QGGY01000009">
    <property type="protein sequence ID" value="PWJ74390.1"/>
    <property type="molecule type" value="Genomic_DNA"/>
</dbReference>
<dbReference type="PANTHER" id="PTHR30024">
    <property type="entry name" value="ALIPHATIC SULFONATES-BINDING PROTEIN-RELATED"/>
    <property type="match status" value="1"/>
</dbReference>
<dbReference type="CDD" id="cd13563">
    <property type="entry name" value="PBP2_SsuA_like_6"/>
    <property type="match status" value="1"/>
</dbReference>
<evidence type="ECO:0000259" key="6">
    <source>
        <dbReference type="SMART" id="SM00062"/>
    </source>
</evidence>
<dbReference type="PANTHER" id="PTHR30024:SF47">
    <property type="entry name" value="TAURINE-BINDING PERIPLASMIC PROTEIN"/>
    <property type="match status" value="1"/>
</dbReference>
<organism evidence="7 8">
    <name type="scientific">Murimonas intestini</name>
    <dbReference type="NCBI Taxonomy" id="1337051"/>
    <lineage>
        <taxon>Bacteria</taxon>
        <taxon>Bacillati</taxon>
        <taxon>Bacillota</taxon>
        <taxon>Clostridia</taxon>
        <taxon>Lachnospirales</taxon>
        <taxon>Lachnospiraceae</taxon>
        <taxon>Murimonas</taxon>
    </lineage>
</organism>
<evidence type="ECO:0000313" key="7">
    <source>
        <dbReference type="EMBL" id="PWJ74390.1"/>
    </source>
</evidence>
<dbReference type="InterPro" id="IPR015168">
    <property type="entry name" value="SsuA/THI5"/>
</dbReference>
<feature type="domain" description="Solute-binding protein family 3/N-terminal" evidence="6">
    <location>
        <begin position="45"/>
        <end position="264"/>
    </location>
</feature>
<dbReference type="GO" id="GO:0016020">
    <property type="term" value="C:membrane"/>
    <property type="evidence" value="ECO:0007669"/>
    <property type="project" value="InterPro"/>
</dbReference>
<accession>A0AB73T2K8</accession>
<keyword evidence="4 5" id="KW-0732">Signal</keyword>
<dbReference type="GO" id="GO:0042597">
    <property type="term" value="C:periplasmic space"/>
    <property type="evidence" value="ECO:0007669"/>
    <property type="project" value="UniProtKB-SubCell"/>
</dbReference>
<dbReference type="PROSITE" id="PS51257">
    <property type="entry name" value="PROKAR_LIPOPROTEIN"/>
    <property type="match status" value="1"/>
</dbReference>
<reference evidence="7 8" key="1">
    <citation type="submission" date="2018-05" db="EMBL/GenBank/DDBJ databases">
        <authorList>
            <person name="Goeker M."/>
            <person name="Huntemann M."/>
            <person name="Clum A."/>
            <person name="Pillay M."/>
            <person name="Palaniappan K."/>
            <person name="Varghese N."/>
            <person name="Mikhailova N."/>
            <person name="Stamatis D."/>
            <person name="Reddy T."/>
            <person name="Daum C."/>
            <person name="Shapiro N."/>
            <person name="Ivanova N."/>
            <person name="Kyrpides N."/>
            <person name="Woyke T."/>
        </authorList>
    </citation>
    <scope>NUCLEOTIDE SEQUENCE [LARGE SCALE GENOMIC DNA]</scope>
    <source>
        <strain evidence="7 8">DSM 26524</strain>
    </source>
</reference>
<comment type="subcellular location">
    <subcellularLocation>
        <location evidence="1">Periplasm</location>
    </subcellularLocation>
</comment>
<dbReference type="SUPFAM" id="SSF53850">
    <property type="entry name" value="Periplasmic binding protein-like II"/>
    <property type="match status" value="1"/>
</dbReference>
<dbReference type="Proteomes" id="UP000245412">
    <property type="component" value="Unassembled WGS sequence"/>
</dbReference>
<gene>
    <name evidence="7" type="ORF">C7383_109126</name>
</gene>
<keyword evidence="8" id="KW-1185">Reference proteome</keyword>
<protein>
    <submittedName>
        <fullName evidence="7">NitT/TauT family transport system substrate-binding protein</fullName>
    </submittedName>
</protein>
<proteinExistence type="inferred from homology"/>
<name>A0AB73T2K8_9FIRM</name>
<evidence type="ECO:0000256" key="5">
    <source>
        <dbReference type="SAM" id="SignalP"/>
    </source>
</evidence>
<evidence type="ECO:0000256" key="3">
    <source>
        <dbReference type="ARBA" id="ARBA00022448"/>
    </source>
</evidence>
<dbReference type="RefSeq" id="WP_109747269.1">
    <property type="nucleotide sequence ID" value="NZ_CABJAT010000003.1"/>
</dbReference>